<dbReference type="PANTHER" id="PTHR30151:SF20">
    <property type="entry name" value="ABC TRANSPORTER PERMEASE PROTEIN HI_0355-RELATED"/>
    <property type="match status" value="1"/>
</dbReference>
<comment type="caution">
    <text evidence="8">The sequence shown here is derived from an EMBL/GenBank/DDBJ whole genome shotgun (WGS) entry which is preliminary data.</text>
</comment>
<evidence type="ECO:0000256" key="7">
    <source>
        <dbReference type="RuleBase" id="RU363032"/>
    </source>
</evidence>
<accession>A0A652YQA6</accession>
<dbReference type="Gene3D" id="1.10.3720.10">
    <property type="entry name" value="MetI-like"/>
    <property type="match status" value="1"/>
</dbReference>
<comment type="subcellular location">
    <subcellularLocation>
        <location evidence="1 7">Cell membrane</location>
        <topology evidence="1 7">Multi-pass membrane protein</topology>
    </subcellularLocation>
</comment>
<evidence type="ECO:0000256" key="1">
    <source>
        <dbReference type="ARBA" id="ARBA00004651"/>
    </source>
</evidence>
<feature type="transmembrane region" description="Helical" evidence="7">
    <location>
        <begin position="34"/>
        <end position="55"/>
    </location>
</feature>
<dbReference type="SUPFAM" id="SSF161098">
    <property type="entry name" value="MetI-like"/>
    <property type="match status" value="1"/>
</dbReference>
<evidence type="ECO:0000256" key="3">
    <source>
        <dbReference type="ARBA" id="ARBA00022475"/>
    </source>
</evidence>
<reference evidence="8" key="1">
    <citation type="submission" date="2019-07" db="EMBL/GenBank/DDBJ databases">
        <title>Genomic Encyclopedia of Type Strains, Phase IV (KMG-IV): sequencing the most valuable type-strain genomes for metagenomic binning, comparative biology and taxonomic classification.</title>
        <authorList>
            <person name="Goeker M."/>
        </authorList>
    </citation>
    <scope>NUCLEOTIDE SEQUENCE</scope>
    <source>
        <strain evidence="8">DSM 44596</strain>
    </source>
</reference>
<feature type="transmembrane region" description="Helical" evidence="7">
    <location>
        <begin position="251"/>
        <end position="269"/>
    </location>
</feature>
<evidence type="ECO:0000256" key="6">
    <source>
        <dbReference type="ARBA" id="ARBA00023136"/>
    </source>
</evidence>
<keyword evidence="4 7" id="KW-0812">Transmembrane</keyword>
<dbReference type="GO" id="GO:0055085">
    <property type="term" value="P:transmembrane transport"/>
    <property type="evidence" value="ECO:0007669"/>
    <property type="project" value="InterPro"/>
</dbReference>
<feature type="transmembrane region" description="Helical" evidence="7">
    <location>
        <begin position="94"/>
        <end position="118"/>
    </location>
</feature>
<feature type="transmembrane region" description="Helical" evidence="7">
    <location>
        <begin position="200"/>
        <end position="226"/>
    </location>
</feature>
<evidence type="ECO:0000256" key="5">
    <source>
        <dbReference type="ARBA" id="ARBA00022989"/>
    </source>
</evidence>
<dbReference type="Pfam" id="PF00528">
    <property type="entry name" value="BPD_transp_1"/>
    <property type="match status" value="1"/>
</dbReference>
<dbReference type="InterPro" id="IPR000515">
    <property type="entry name" value="MetI-like"/>
</dbReference>
<name>A0A652YQA6_NOCGL</name>
<evidence type="ECO:0000256" key="4">
    <source>
        <dbReference type="ARBA" id="ARBA00022692"/>
    </source>
</evidence>
<dbReference type="InterPro" id="IPR035906">
    <property type="entry name" value="MetI-like_sf"/>
</dbReference>
<dbReference type="CDD" id="cd06261">
    <property type="entry name" value="TM_PBP2"/>
    <property type="match status" value="1"/>
</dbReference>
<dbReference type="PANTHER" id="PTHR30151">
    <property type="entry name" value="ALKANE SULFONATE ABC TRANSPORTER-RELATED, MEMBRANE SUBUNIT"/>
    <property type="match status" value="1"/>
</dbReference>
<feature type="transmembrane region" description="Helical" evidence="7">
    <location>
        <begin position="138"/>
        <end position="168"/>
    </location>
</feature>
<keyword evidence="6 7" id="KW-0472">Membrane</keyword>
<evidence type="ECO:0000313" key="8">
    <source>
        <dbReference type="EMBL" id="TYQ04737.1"/>
    </source>
</evidence>
<evidence type="ECO:0000256" key="2">
    <source>
        <dbReference type="ARBA" id="ARBA00022448"/>
    </source>
</evidence>
<keyword evidence="2 7" id="KW-0813">Transport</keyword>
<protein>
    <submittedName>
        <fullName evidence="8">NitT/TauT family transport system permease protein</fullName>
    </submittedName>
</protein>
<gene>
    <name evidence="8" type="ORF">FNL38_10387</name>
</gene>
<keyword evidence="5 7" id="KW-1133">Transmembrane helix</keyword>
<proteinExistence type="inferred from homology"/>
<keyword evidence="3" id="KW-1003">Cell membrane</keyword>
<dbReference type="PROSITE" id="PS50928">
    <property type="entry name" value="ABC_TM1"/>
    <property type="match status" value="1"/>
</dbReference>
<sequence>MSTQLETTVTAVPATRSPAAPVAKSKRSWRPSNFTAGILATQLVIVIGFLVLWEVAVNKGWANALFVSQPSAVWGALIDYVTSKQMRVSAGATLTAVVQSFVIGSVSGIVVGCLIGTNEFLDRVFSPFLVPLNAVPRIALAPLFVAWFGLTNTSKVVMGVSIVFFLLVENSRSAVKGVDRDQMTMAKVVGLNRQKLMTKVILPSAVPTIFAGLRLAITYAILGVIASEMIAAKNGLGQDIVRYSSEFQIDYVFAVLIVLVTIATVASVGSSKLERWLLRWQD</sequence>
<dbReference type="GO" id="GO:0005886">
    <property type="term" value="C:plasma membrane"/>
    <property type="evidence" value="ECO:0007669"/>
    <property type="project" value="UniProtKB-SubCell"/>
</dbReference>
<dbReference type="EMBL" id="VNIQ01000003">
    <property type="protein sequence ID" value="TYQ04737.1"/>
    <property type="molecule type" value="Genomic_DNA"/>
</dbReference>
<comment type="similarity">
    <text evidence="7">Belongs to the binding-protein-dependent transport system permease family.</text>
</comment>
<dbReference type="AlphaFoldDB" id="A0A652YQA6"/>
<organism evidence="8">
    <name type="scientific">Nocardia globerula</name>
    <dbReference type="NCBI Taxonomy" id="1818"/>
    <lineage>
        <taxon>Bacteria</taxon>
        <taxon>Bacillati</taxon>
        <taxon>Actinomycetota</taxon>
        <taxon>Actinomycetes</taxon>
        <taxon>Mycobacteriales</taxon>
        <taxon>Nocardiaceae</taxon>
        <taxon>Nocardia</taxon>
    </lineage>
</organism>